<dbReference type="EMBL" id="CP099799">
    <property type="protein sequence ID" value="USS01617.1"/>
    <property type="molecule type" value="Genomic_DNA"/>
</dbReference>
<dbReference type="InterPro" id="IPR053163">
    <property type="entry name" value="HTH-type_regulator_Rgg"/>
</dbReference>
<dbReference type="PANTHER" id="PTHR37038:SF14">
    <property type="entry name" value="TRANSCRIPTIONAL ACTIVATOR"/>
    <property type="match status" value="1"/>
</dbReference>
<dbReference type="Pfam" id="PF13181">
    <property type="entry name" value="TPR_8"/>
    <property type="match status" value="2"/>
</dbReference>
<dbReference type="SUPFAM" id="SSF48452">
    <property type="entry name" value="TPR-like"/>
    <property type="match status" value="2"/>
</dbReference>
<evidence type="ECO:0000313" key="3">
    <source>
        <dbReference type="EMBL" id="USS01617.1"/>
    </source>
</evidence>
<feature type="domain" description="HTH cro/C1-type" evidence="1">
    <location>
        <begin position="10"/>
        <end position="63"/>
    </location>
</feature>
<dbReference type="Gene3D" id="1.25.40.10">
    <property type="entry name" value="Tetratricopeptide repeat domain"/>
    <property type="match status" value="2"/>
</dbReference>
<dbReference type="InterPro" id="IPR011990">
    <property type="entry name" value="TPR-like_helical_dom_sf"/>
</dbReference>
<gene>
    <name evidence="2" type="ORF">CP523_11655</name>
    <name evidence="3" type="ORF">NH397_04030</name>
</gene>
<dbReference type="RefSeq" id="WP_066673376.1">
    <property type="nucleotide sequence ID" value="NZ_CABMIZ010000001.1"/>
</dbReference>
<reference evidence="3" key="2">
    <citation type="submission" date="2022-06" db="EMBL/GenBank/DDBJ databases">
        <authorList>
            <person name="Holder M.E."/>
            <person name="Ajami N.J."/>
            <person name="Petrosino J.F."/>
        </authorList>
    </citation>
    <scope>NUCLEOTIDE SEQUENCE</scope>
    <source>
        <strain evidence="3">RMA 8861</strain>
    </source>
</reference>
<dbReference type="GeneID" id="303561339"/>
<dbReference type="PROSITE" id="PS50293">
    <property type="entry name" value="TPR_REGION"/>
    <property type="match status" value="1"/>
</dbReference>
<dbReference type="InterPro" id="IPR001387">
    <property type="entry name" value="Cro/C1-type_HTH"/>
</dbReference>
<dbReference type="SMART" id="SM00028">
    <property type="entry name" value="TPR"/>
    <property type="match status" value="5"/>
</dbReference>
<dbReference type="PANTHER" id="PTHR37038">
    <property type="entry name" value="TRANSCRIPTIONAL REGULATOR-RELATED"/>
    <property type="match status" value="1"/>
</dbReference>
<protein>
    <submittedName>
        <fullName evidence="2 3">Transcriptional regulator</fullName>
    </submittedName>
</protein>
<evidence type="ECO:0000259" key="1">
    <source>
        <dbReference type="PROSITE" id="PS50943"/>
    </source>
</evidence>
<dbReference type="Gene3D" id="1.10.260.40">
    <property type="entry name" value="lambda repressor-like DNA-binding domains"/>
    <property type="match status" value="1"/>
</dbReference>
<dbReference type="KEGG" id="csep:CP523_11655"/>
<dbReference type="SUPFAM" id="SSF47413">
    <property type="entry name" value="lambda repressor-like DNA-binding domains"/>
    <property type="match status" value="1"/>
</dbReference>
<dbReference type="CDD" id="cd00093">
    <property type="entry name" value="HTH_XRE"/>
    <property type="match status" value="1"/>
</dbReference>
<evidence type="ECO:0000313" key="5">
    <source>
        <dbReference type="Proteomes" id="UP001055437"/>
    </source>
</evidence>
<dbReference type="InterPro" id="IPR019734">
    <property type="entry name" value="TPR_rpt"/>
</dbReference>
<dbReference type="GO" id="GO:0003677">
    <property type="term" value="F:DNA binding"/>
    <property type="evidence" value="ECO:0007669"/>
    <property type="project" value="InterPro"/>
</dbReference>
<dbReference type="AlphaFoldDB" id="A0A9N7JN66"/>
<dbReference type="PROSITE" id="PS50943">
    <property type="entry name" value="HTH_CROC1"/>
    <property type="match status" value="1"/>
</dbReference>
<organism evidence="2 4">
    <name type="scientific">Clostridium septicum</name>
    <dbReference type="NCBI Taxonomy" id="1504"/>
    <lineage>
        <taxon>Bacteria</taxon>
        <taxon>Bacillati</taxon>
        <taxon>Bacillota</taxon>
        <taxon>Clostridia</taxon>
        <taxon>Eubacteriales</taxon>
        <taxon>Clostridiaceae</taxon>
        <taxon>Clostridium</taxon>
    </lineage>
</organism>
<dbReference type="Proteomes" id="UP000280586">
    <property type="component" value="Chromosome"/>
</dbReference>
<keyword evidence="5" id="KW-1185">Reference proteome</keyword>
<accession>A0A9N7JN66</accession>
<dbReference type="OrthoDB" id="2986817at2"/>
<reference evidence="2 4" key="1">
    <citation type="submission" date="2017-09" db="EMBL/GenBank/DDBJ databases">
        <authorList>
            <person name="Thomas P."/>
            <person name="Seyboldt C."/>
        </authorList>
    </citation>
    <scope>NUCLEOTIDE SEQUENCE [LARGE SCALE GENOMIC DNA]</scope>
    <source>
        <strain evidence="2 4">DSM 7534</strain>
    </source>
</reference>
<evidence type="ECO:0000313" key="2">
    <source>
        <dbReference type="EMBL" id="AYE35019.1"/>
    </source>
</evidence>
<evidence type="ECO:0000313" key="4">
    <source>
        <dbReference type="Proteomes" id="UP000280586"/>
    </source>
</evidence>
<proteinExistence type="predicted"/>
<name>A0A9N7JN66_CLOSE</name>
<dbReference type="EMBL" id="CP023671">
    <property type="protein sequence ID" value="AYE35019.1"/>
    <property type="molecule type" value="Genomic_DNA"/>
</dbReference>
<dbReference type="InterPro" id="IPR010982">
    <property type="entry name" value="Lambda_DNA-bd_dom_sf"/>
</dbReference>
<sequence>MEILSTGEKIKRSRVYQGITLKELCGDKISISKMSCIENGKIKADTGILSYIAKKLGVDYNYLVQDVHEQIMANLELLRKNSVSDDEIDELIQHNLSYAIEYSYDDLAFELIHRLFNFYVENKKVENIQLIVSQYYDLYQKNNTIANTITYYRDMAMFFYSIEEYNEAINYYNKIREIIIEKDIEDKAVYAYISYREGLCYEKLGNIENSYNCLKEAVLNIDSIEDHMDKGDIYHSFATLNIMLNKKEADSYIEKAYEYQKDNPMALAISKGKNGKCYFYINNREKAIAEIKEGIEIFPKHNVKKYVKFLSDCIKVLYDNKEYNLAYELTDTTLNLAINTEDIVLIEEAYYLKGMTLQKLERYKEAEVYMNLSLDSLFKFANKEKRYKRYLDMAEMYYNLNEPKDALKYFTLAIKMEENR</sequence>
<dbReference type="Proteomes" id="UP001055437">
    <property type="component" value="Chromosome"/>
</dbReference>